<dbReference type="InterPro" id="IPR027417">
    <property type="entry name" value="P-loop_NTPase"/>
</dbReference>
<dbReference type="PANTHER" id="PTHR33540:SF2">
    <property type="entry name" value="TRNA THREONYLCARBAMOYLADENOSINE BIOSYNTHESIS PROTEIN TSAE"/>
    <property type="match status" value="1"/>
</dbReference>
<evidence type="ECO:0000256" key="6">
    <source>
        <dbReference type="ARBA" id="ARBA00022723"/>
    </source>
</evidence>
<dbReference type="GO" id="GO:0005737">
    <property type="term" value="C:cytoplasm"/>
    <property type="evidence" value="ECO:0007669"/>
    <property type="project" value="UniProtKB-SubCell"/>
</dbReference>
<evidence type="ECO:0000256" key="4">
    <source>
        <dbReference type="ARBA" id="ARBA00022490"/>
    </source>
</evidence>
<evidence type="ECO:0000313" key="11">
    <source>
        <dbReference type="EMBL" id="QEX14883.1"/>
    </source>
</evidence>
<dbReference type="KEGG" id="htq:FRZ44_01580"/>
<evidence type="ECO:0000256" key="7">
    <source>
        <dbReference type="ARBA" id="ARBA00022741"/>
    </source>
</evidence>
<dbReference type="SUPFAM" id="SSF52540">
    <property type="entry name" value="P-loop containing nucleoside triphosphate hydrolases"/>
    <property type="match status" value="1"/>
</dbReference>
<evidence type="ECO:0000256" key="8">
    <source>
        <dbReference type="ARBA" id="ARBA00022840"/>
    </source>
</evidence>
<comment type="similarity">
    <text evidence="2">Belongs to the TsaE family.</text>
</comment>
<dbReference type="InterPro" id="IPR003442">
    <property type="entry name" value="T6A_TsaE"/>
</dbReference>
<evidence type="ECO:0000256" key="5">
    <source>
        <dbReference type="ARBA" id="ARBA00022694"/>
    </source>
</evidence>
<dbReference type="Pfam" id="PF02367">
    <property type="entry name" value="TsaE"/>
    <property type="match status" value="1"/>
</dbReference>
<dbReference type="Gene3D" id="3.40.50.300">
    <property type="entry name" value="P-loop containing nucleotide triphosphate hydrolases"/>
    <property type="match status" value="1"/>
</dbReference>
<dbReference type="OrthoDB" id="9800307at2"/>
<organism evidence="11 12">
    <name type="scientific">Hypericibacter terrae</name>
    <dbReference type="NCBI Taxonomy" id="2602015"/>
    <lineage>
        <taxon>Bacteria</taxon>
        <taxon>Pseudomonadati</taxon>
        <taxon>Pseudomonadota</taxon>
        <taxon>Alphaproteobacteria</taxon>
        <taxon>Rhodospirillales</taxon>
        <taxon>Dongiaceae</taxon>
        <taxon>Hypericibacter</taxon>
    </lineage>
</organism>
<keyword evidence="7" id="KW-0547">Nucleotide-binding</keyword>
<dbReference type="Proteomes" id="UP000326202">
    <property type="component" value="Chromosome"/>
</dbReference>
<keyword evidence="4" id="KW-0963">Cytoplasm</keyword>
<keyword evidence="8" id="KW-0067">ATP-binding</keyword>
<accession>A0A5J6MC91</accession>
<keyword evidence="11" id="KW-0808">Transferase</keyword>
<keyword evidence="9" id="KW-0460">Magnesium</keyword>
<dbReference type="EMBL" id="CP042906">
    <property type="protein sequence ID" value="QEX14883.1"/>
    <property type="molecule type" value="Genomic_DNA"/>
</dbReference>
<sequence>MTDSAASSPVRSLFLPDEAATERLGASLAAALAPRDLVALSGELGAGKTCLARAVIASLMGGPEEVPSPTFTLVQTYETPKGPLWHFDLYRLSAPDEVWELGFEEALSEGMSLIEWPERLGRLLPPMRLDLTLRFADRPGARHADFVGHGSWAARIDRLAA</sequence>
<dbReference type="PANTHER" id="PTHR33540">
    <property type="entry name" value="TRNA THREONYLCARBAMOYLADENOSINE BIOSYNTHESIS PROTEIN TSAE"/>
    <property type="match status" value="1"/>
</dbReference>
<protein>
    <recommendedName>
        <fullName evidence="3">tRNA threonylcarbamoyladenosine biosynthesis protein TsaE</fullName>
    </recommendedName>
    <alternativeName>
        <fullName evidence="10">t(6)A37 threonylcarbamoyladenosine biosynthesis protein TsaE</fullName>
    </alternativeName>
</protein>
<evidence type="ECO:0000256" key="10">
    <source>
        <dbReference type="ARBA" id="ARBA00032441"/>
    </source>
</evidence>
<evidence type="ECO:0000313" key="12">
    <source>
        <dbReference type="Proteomes" id="UP000326202"/>
    </source>
</evidence>
<dbReference type="GO" id="GO:0016740">
    <property type="term" value="F:transferase activity"/>
    <property type="evidence" value="ECO:0007669"/>
    <property type="project" value="UniProtKB-KW"/>
</dbReference>
<reference evidence="11 12" key="1">
    <citation type="submission" date="2019-08" db="EMBL/GenBank/DDBJ databases">
        <title>Hyperibacter terrae gen. nov., sp. nov. and Hyperibacter viscosus sp. nov., two new members in the family Rhodospirillaceae isolated from the rhizosphere of Hypericum perforatum.</title>
        <authorList>
            <person name="Noviana Z."/>
        </authorList>
    </citation>
    <scope>NUCLEOTIDE SEQUENCE [LARGE SCALE GENOMIC DNA]</scope>
    <source>
        <strain evidence="11 12">R5913</strain>
    </source>
</reference>
<keyword evidence="5" id="KW-0819">tRNA processing</keyword>
<dbReference type="GO" id="GO:0002949">
    <property type="term" value="P:tRNA threonylcarbamoyladenosine modification"/>
    <property type="evidence" value="ECO:0007669"/>
    <property type="project" value="InterPro"/>
</dbReference>
<evidence type="ECO:0000256" key="3">
    <source>
        <dbReference type="ARBA" id="ARBA00019010"/>
    </source>
</evidence>
<gene>
    <name evidence="11" type="ORF">FRZ44_01580</name>
</gene>
<comment type="subcellular location">
    <subcellularLocation>
        <location evidence="1">Cytoplasm</location>
    </subcellularLocation>
</comment>
<dbReference type="GO" id="GO:0046872">
    <property type="term" value="F:metal ion binding"/>
    <property type="evidence" value="ECO:0007669"/>
    <property type="project" value="UniProtKB-KW"/>
</dbReference>
<evidence type="ECO:0000256" key="2">
    <source>
        <dbReference type="ARBA" id="ARBA00007599"/>
    </source>
</evidence>
<dbReference type="GO" id="GO:0005524">
    <property type="term" value="F:ATP binding"/>
    <property type="evidence" value="ECO:0007669"/>
    <property type="project" value="UniProtKB-KW"/>
</dbReference>
<dbReference type="NCBIfam" id="TIGR00150">
    <property type="entry name" value="T6A_YjeE"/>
    <property type="match status" value="1"/>
</dbReference>
<name>A0A5J6MC91_9PROT</name>
<proteinExistence type="inferred from homology"/>
<dbReference type="RefSeq" id="WP_151175385.1">
    <property type="nucleotide sequence ID" value="NZ_CP042906.1"/>
</dbReference>
<evidence type="ECO:0000256" key="1">
    <source>
        <dbReference type="ARBA" id="ARBA00004496"/>
    </source>
</evidence>
<keyword evidence="6" id="KW-0479">Metal-binding</keyword>
<evidence type="ECO:0000256" key="9">
    <source>
        <dbReference type="ARBA" id="ARBA00022842"/>
    </source>
</evidence>
<dbReference type="AlphaFoldDB" id="A0A5J6MC91"/>
<keyword evidence="12" id="KW-1185">Reference proteome</keyword>